<dbReference type="OMA" id="CALIDCH"/>
<gene>
    <name evidence="15" type="primary">xpo-3</name>
    <name evidence="13" type="synonym">Cbr-xpo-3</name>
    <name evidence="15" type="ORF">CBG17706</name>
    <name evidence="13" type="ORF">CBG_17706</name>
</gene>
<evidence type="ECO:0000313" key="15">
    <source>
        <dbReference type="WormBase" id="CBG17706"/>
    </source>
</evidence>
<dbReference type="InParanoid" id="A8XRH1"/>
<evidence type="ECO:0000256" key="7">
    <source>
        <dbReference type="ARBA" id="ARBA00023242"/>
    </source>
</evidence>
<dbReference type="Pfam" id="PF08389">
    <property type="entry name" value="Xpo1"/>
    <property type="match status" value="1"/>
</dbReference>
<evidence type="ECO:0000256" key="6">
    <source>
        <dbReference type="ARBA" id="ARBA00022884"/>
    </source>
</evidence>
<reference evidence="13 14" key="1">
    <citation type="journal article" date="2003" name="PLoS Biol.">
        <title>The genome sequence of Caenorhabditis briggsae: a platform for comparative genomics.</title>
        <authorList>
            <person name="Stein L.D."/>
            <person name="Bao Z."/>
            <person name="Blasiar D."/>
            <person name="Blumenthal T."/>
            <person name="Brent M.R."/>
            <person name="Chen N."/>
            <person name="Chinwalla A."/>
            <person name="Clarke L."/>
            <person name="Clee C."/>
            <person name="Coghlan A."/>
            <person name="Coulson A."/>
            <person name="D'Eustachio P."/>
            <person name="Fitch D.H."/>
            <person name="Fulton L.A."/>
            <person name="Fulton R.E."/>
            <person name="Griffiths-Jones S."/>
            <person name="Harris T.W."/>
            <person name="Hillier L.W."/>
            <person name="Kamath R."/>
            <person name="Kuwabara P.E."/>
            <person name="Mardis E.R."/>
            <person name="Marra M.A."/>
            <person name="Miner T.L."/>
            <person name="Minx P."/>
            <person name="Mullikin J.C."/>
            <person name="Plumb R.W."/>
            <person name="Rogers J."/>
            <person name="Schein J.E."/>
            <person name="Sohrmann M."/>
            <person name="Spieth J."/>
            <person name="Stajich J.E."/>
            <person name="Wei C."/>
            <person name="Willey D."/>
            <person name="Wilson R.K."/>
            <person name="Durbin R."/>
            <person name="Waterston R.H."/>
        </authorList>
    </citation>
    <scope>NUCLEOTIDE SEQUENCE [LARGE SCALE GENOMIC DNA]</scope>
    <source>
        <strain evidence="13 14">AF16</strain>
    </source>
</reference>
<proteinExistence type="inferred from homology"/>
<evidence type="ECO:0000256" key="2">
    <source>
        <dbReference type="ARBA" id="ARBA00018928"/>
    </source>
</evidence>
<dbReference type="WormBase" id="CBG17706">
    <property type="protein sequence ID" value="CBP04124"/>
    <property type="gene ID" value="WBGene00037264"/>
    <property type="gene designation" value="Cbr-xpo-3"/>
</dbReference>
<dbReference type="InterPro" id="IPR013598">
    <property type="entry name" value="Exportin-1/Importin-b-like"/>
</dbReference>
<organism evidence="13 14">
    <name type="scientific">Caenorhabditis briggsae</name>
    <dbReference type="NCBI Taxonomy" id="6238"/>
    <lineage>
        <taxon>Eukaryota</taxon>
        <taxon>Metazoa</taxon>
        <taxon>Ecdysozoa</taxon>
        <taxon>Nematoda</taxon>
        <taxon>Chromadorea</taxon>
        <taxon>Rhabditida</taxon>
        <taxon>Rhabditina</taxon>
        <taxon>Rhabditomorpha</taxon>
        <taxon>Rhabditoidea</taxon>
        <taxon>Rhabditidae</taxon>
        <taxon>Peloderinae</taxon>
        <taxon>Caenorhabditis</taxon>
    </lineage>
</organism>
<dbReference type="Proteomes" id="UP000008549">
    <property type="component" value="Unassembled WGS sequence"/>
</dbReference>
<dbReference type="InterPro" id="IPR016024">
    <property type="entry name" value="ARM-type_fold"/>
</dbReference>
<evidence type="ECO:0000256" key="4">
    <source>
        <dbReference type="ARBA" id="ARBA00022490"/>
    </source>
</evidence>
<keyword evidence="14" id="KW-1185">Reference proteome</keyword>
<evidence type="ECO:0000256" key="1">
    <source>
        <dbReference type="ARBA" id="ARBA00004496"/>
    </source>
</evidence>
<dbReference type="FunFam" id="1.25.10.10:FF:000917">
    <property type="entry name" value="EXPOrtin (Nuclear export receptor)"/>
    <property type="match status" value="1"/>
</dbReference>
<dbReference type="GO" id="GO:0005643">
    <property type="term" value="C:nuclear pore"/>
    <property type="evidence" value="ECO:0000318"/>
    <property type="project" value="GO_Central"/>
</dbReference>
<dbReference type="GO" id="GO:0016363">
    <property type="term" value="C:nuclear matrix"/>
    <property type="evidence" value="ECO:0000318"/>
    <property type="project" value="GO_Central"/>
</dbReference>
<evidence type="ECO:0000256" key="5">
    <source>
        <dbReference type="ARBA" id="ARBA00022555"/>
    </source>
</evidence>
<keyword evidence="6 10" id="KW-0694">RNA-binding</keyword>
<keyword evidence="4 10" id="KW-0963">Cytoplasm</keyword>
<dbReference type="Gene3D" id="1.25.10.10">
    <property type="entry name" value="Leucine-rich Repeat Variant"/>
    <property type="match status" value="1"/>
</dbReference>
<dbReference type="AlphaFoldDB" id="A8XRH1"/>
<evidence type="ECO:0000313" key="13">
    <source>
        <dbReference type="EMBL" id="CAP35245.2"/>
    </source>
</evidence>
<dbReference type="PANTHER" id="PTHR15952">
    <property type="entry name" value="EXPORTIN-T/LOS1"/>
    <property type="match status" value="1"/>
</dbReference>
<keyword evidence="5 10" id="KW-0820">tRNA-binding</keyword>
<dbReference type="GO" id="GO:0000049">
    <property type="term" value="F:tRNA binding"/>
    <property type="evidence" value="ECO:0000318"/>
    <property type="project" value="GO_Central"/>
</dbReference>
<keyword evidence="3 10" id="KW-0813">Transport</keyword>
<dbReference type="Pfam" id="PF19282">
    <property type="entry name" value="Exportin-T"/>
    <property type="match status" value="1"/>
</dbReference>
<dbReference type="eggNOG" id="KOG2021">
    <property type="taxonomic scope" value="Eukaryota"/>
</dbReference>
<feature type="domain" description="Exportin-T C-terminal" evidence="12">
    <location>
        <begin position="407"/>
        <end position="870"/>
    </location>
</feature>
<evidence type="ECO:0000256" key="10">
    <source>
        <dbReference type="RuleBase" id="RU366037"/>
    </source>
</evidence>
<dbReference type="InterPro" id="IPR045546">
    <property type="entry name" value="Exportin-T_C"/>
</dbReference>
<comment type="similarity">
    <text evidence="10">Belongs to the exportin family.</text>
</comment>
<evidence type="ECO:0000259" key="11">
    <source>
        <dbReference type="Pfam" id="PF08389"/>
    </source>
</evidence>
<dbReference type="PANTHER" id="PTHR15952:SF11">
    <property type="entry name" value="EXPORTIN-T"/>
    <property type="match status" value="1"/>
</dbReference>
<evidence type="ECO:0000259" key="12">
    <source>
        <dbReference type="Pfam" id="PF19282"/>
    </source>
</evidence>
<dbReference type="STRING" id="6238.A8XRH1"/>
<dbReference type="HOGENOM" id="CLU_013542_0_0_1"/>
<dbReference type="EMBL" id="HE600976">
    <property type="protein sequence ID" value="CAP35245.2"/>
    <property type="molecule type" value="Genomic_DNA"/>
</dbReference>
<dbReference type="GO" id="GO:0031267">
    <property type="term" value="F:small GTPase binding"/>
    <property type="evidence" value="ECO:0007669"/>
    <property type="project" value="InterPro"/>
</dbReference>
<dbReference type="SUPFAM" id="SSF48371">
    <property type="entry name" value="ARM repeat"/>
    <property type="match status" value="1"/>
</dbReference>
<evidence type="ECO:0000256" key="3">
    <source>
        <dbReference type="ARBA" id="ARBA00022448"/>
    </source>
</evidence>
<dbReference type="GO" id="GO:0005737">
    <property type="term" value="C:cytoplasm"/>
    <property type="evidence" value="ECO:0000318"/>
    <property type="project" value="GO_Central"/>
</dbReference>
<name>A8XRH1_CAEBR</name>
<accession>A8XRH1</accession>
<comment type="function">
    <text evidence="10">tRNA nucleus export receptor which facilitates tRNA translocation across the nuclear pore complex.</text>
</comment>
<evidence type="ECO:0000256" key="8">
    <source>
        <dbReference type="ARBA" id="ARBA00029784"/>
    </source>
</evidence>
<dbReference type="FunCoup" id="A8XRH1">
    <property type="interactions" value="3049"/>
</dbReference>
<keyword evidence="7 10" id="KW-0539">Nucleus</keyword>
<dbReference type="InterPro" id="IPR040017">
    <property type="entry name" value="XPOT"/>
</dbReference>
<evidence type="ECO:0000313" key="14">
    <source>
        <dbReference type="Proteomes" id="UP000008549"/>
    </source>
</evidence>
<reference evidence="13 14" key="2">
    <citation type="journal article" date="2011" name="PLoS Genet.">
        <title>Caenorhabditis briggsae recombinant inbred line genotypes reveal inter-strain incompatibility and the evolution of recombination.</title>
        <authorList>
            <person name="Ross J.A."/>
            <person name="Koboldt D.C."/>
            <person name="Staisch J.E."/>
            <person name="Chamberlin H.M."/>
            <person name="Gupta B.P."/>
            <person name="Miller R.D."/>
            <person name="Baird S.E."/>
            <person name="Haag E.S."/>
        </authorList>
    </citation>
    <scope>NUCLEOTIDE SEQUENCE [LARGE SCALE GENOMIC DNA]</scope>
    <source>
        <strain evidence="13 14">AF16</strain>
    </source>
</reference>
<comment type="subcellular location">
    <subcellularLocation>
        <location evidence="1 10">Cytoplasm</location>
    </subcellularLocation>
    <subcellularLocation>
        <location evidence="10">Nucleus</location>
    </subcellularLocation>
    <text evidence="10">Shuttles between the nucleus and the cytoplasm.</text>
</comment>
<feature type="domain" description="Exportin-1/Importin-beta-like" evidence="11">
    <location>
        <begin position="99"/>
        <end position="244"/>
    </location>
</feature>
<protein>
    <recommendedName>
        <fullName evidence="2 10">Exportin-T</fullName>
    </recommendedName>
    <alternativeName>
        <fullName evidence="8 10">Exportin(tRNA)</fullName>
    </alternativeName>
    <alternativeName>
        <fullName evidence="9 10">tRNA exportin</fullName>
    </alternativeName>
</protein>
<dbReference type="InterPro" id="IPR011989">
    <property type="entry name" value="ARM-like"/>
</dbReference>
<evidence type="ECO:0000256" key="9">
    <source>
        <dbReference type="ARBA" id="ARBA00032199"/>
    </source>
</evidence>
<dbReference type="GO" id="GO:0071528">
    <property type="term" value="P:tRNA re-export from nucleus"/>
    <property type="evidence" value="ECO:0000318"/>
    <property type="project" value="GO_Central"/>
</dbReference>
<sequence length="966" mass="107489">MFGTNGSAGIAVTDPTKQEEIYRALETLKKDELGWKKSVESFIGPHKPPPEEQFLLLQVIEDFLNKRYHSSNSQDVAIIRNFLLHYTKTSRSSPEDQPVFLTNKMAHIFSLVFAADFPERWSTFFNDLFFNDNITDRKVAFFYLKVLLAVDVEVVNRDIQRTKLESDRNIKIKDAMREICINEIAKSWLSIANSLSGDDVIQCLILENIASYVDWIELDLVANDYVMTYIISKFQNSATSEAATSAVCGLLEKGMPAEKKVGLALTIMAVLRNSGLLTVNDNNDEDEVTRVGSLVNTLGLVLLDVQNKLCASSILEKEQSCCVQEMAGLAESAIVVLNNEDPDLSCLCVDYIRAYASFLVKFHPNVREDRQQDFIEKITFQDTNFIEKVIRTGLLRYVMGDDLTVGGDGEDEVEFQEYRKELRSMLNVIGLKRPEAIVNAIEPWTAEVTAGGSSIPVNRIEALLNIIFHLHEIIPSNMLQTPREGISQRAARLPIVILEGLVLDGRCPAVHVLYFELACRYERLLVLQNQPVTITHIAGAFLDQRGISIPSANVRTRIVYLFCRFVKSHKTVLGPLVSEVITRLAPLLAVSPQSEANQLLSPDDQGYIFESTATLIVFGDLSSEMKSQYVGELATTLAMKFENGLVELNAARARKADEETIQSILQFMANIIGYSSRMSKAFNNAQSMKACNCIEIYLKLVKLFVETLSPENAFLLESTRQFAHRLVVSMEEELMPYMSGIFDKLALVSTDLDSMHHLLIFCHQTVAKYKKAMLTSGVDLGNVLAIAARASLQEQENNVPAKDDSQRALLYVQRAFVQLLFTVIVSDCTPALNNTPGLIDHVLEAAARLALSSDQTAQKVALASLTKISPIIPSWSARTLRVALEIPSLPHITPSDAGSTLVVHEVCATLTSLHQSDPDGFSRALRELVPNGFSDELLSALNTLKGKNLDKQVMNLYASLKNQTSQ</sequence>